<comment type="caution">
    <text evidence="1">The sequence shown here is derived from an EMBL/GenBank/DDBJ whole genome shotgun (WGS) entry which is preliminary data.</text>
</comment>
<reference evidence="1 2" key="1">
    <citation type="submission" date="2019-06" db="EMBL/GenBank/DDBJ databases">
        <title>A chromosome-scale genome assembly of the striped catfish, Pangasianodon hypophthalmus.</title>
        <authorList>
            <person name="Wen M."/>
            <person name="Zahm M."/>
            <person name="Roques C."/>
            <person name="Cabau C."/>
            <person name="Klopp C."/>
            <person name="Donnadieu C."/>
            <person name="Jouanno E."/>
            <person name="Avarre J.-C."/>
            <person name="Campet M."/>
            <person name="Ha T.T.T."/>
            <person name="Dugue R."/>
            <person name="Lampietro C."/>
            <person name="Louis A."/>
            <person name="Herpin A."/>
            <person name="Echchiki A."/>
            <person name="Berthelot C."/>
            <person name="Parey E."/>
            <person name="Roest-Crollius H."/>
            <person name="Braasch I."/>
            <person name="Postlethwait J."/>
            <person name="Bobe J."/>
            <person name="Montfort J."/>
            <person name="Bouchez O."/>
            <person name="Begum T."/>
            <person name="Schartl M."/>
            <person name="Guiguen Y."/>
        </authorList>
    </citation>
    <scope>NUCLEOTIDE SEQUENCE [LARGE SCALE GENOMIC DNA]</scope>
    <source>
        <strain evidence="1 2">Indonesia</strain>
        <tissue evidence="1">Blood</tissue>
    </source>
</reference>
<protein>
    <submittedName>
        <fullName evidence="1">Uncharacterized protein</fullName>
    </submittedName>
</protein>
<gene>
    <name evidence="1" type="ORF">PHYPO_G00125810</name>
</gene>
<proteinExistence type="predicted"/>
<evidence type="ECO:0000313" key="1">
    <source>
        <dbReference type="EMBL" id="KAB5532937.1"/>
    </source>
</evidence>
<name>A0A5N5KRG6_PANHP</name>
<keyword evidence="2" id="KW-1185">Reference proteome</keyword>
<evidence type="ECO:0000313" key="2">
    <source>
        <dbReference type="Proteomes" id="UP000327468"/>
    </source>
</evidence>
<dbReference type="EMBL" id="VFJC01000023">
    <property type="protein sequence ID" value="KAB5532937.1"/>
    <property type="molecule type" value="Genomic_DNA"/>
</dbReference>
<dbReference type="Proteomes" id="UP000327468">
    <property type="component" value="Chromosome 22"/>
</dbReference>
<accession>A0A5N5KRG6</accession>
<sequence length="78" mass="8984">MTSDPFESWRRNISQIGHGDLKTLSSTFSTPRHQKPGYSGFRQHEMGSGFFSEQCRQKIVFKHHLRLDGCTGTFIRVP</sequence>
<dbReference type="AlphaFoldDB" id="A0A5N5KRG6"/>
<organism evidence="1 2">
    <name type="scientific">Pangasianodon hypophthalmus</name>
    <name type="common">Striped catfish</name>
    <name type="synonym">Helicophagus hypophthalmus</name>
    <dbReference type="NCBI Taxonomy" id="310915"/>
    <lineage>
        <taxon>Eukaryota</taxon>
        <taxon>Metazoa</taxon>
        <taxon>Chordata</taxon>
        <taxon>Craniata</taxon>
        <taxon>Vertebrata</taxon>
        <taxon>Euteleostomi</taxon>
        <taxon>Actinopterygii</taxon>
        <taxon>Neopterygii</taxon>
        <taxon>Teleostei</taxon>
        <taxon>Ostariophysi</taxon>
        <taxon>Siluriformes</taxon>
        <taxon>Pangasiidae</taxon>
        <taxon>Pangasianodon</taxon>
    </lineage>
</organism>